<evidence type="ECO:0000313" key="4">
    <source>
        <dbReference type="Proteomes" id="UP000826271"/>
    </source>
</evidence>
<keyword evidence="4" id="KW-1185">Reference proteome</keyword>
<evidence type="ECO:0008006" key="5">
    <source>
        <dbReference type="Google" id="ProtNLM"/>
    </source>
</evidence>
<feature type="domain" description="DUF659" evidence="1">
    <location>
        <begin position="123"/>
        <end position="275"/>
    </location>
</feature>
<accession>A0AAV6WXB6</accession>
<evidence type="ECO:0000313" key="3">
    <source>
        <dbReference type="EMBL" id="KAG8374724.1"/>
    </source>
</evidence>
<protein>
    <recommendedName>
        <fullName evidence="5">BED-type domain-containing protein</fullName>
    </recommendedName>
</protein>
<dbReference type="InterPro" id="IPR008906">
    <property type="entry name" value="HATC_C_dom"/>
</dbReference>
<evidence type="ECO:0000259" key="2">
    <source>
        <dbReference type="Pfam" id="PF05699"/>
    </source>
</evidence>
<reference evidence="3" key="1">
    <citation type="submission" date="2019-10" db="EMBL/GenBank/DDBJ databases">
        <authorList>
            <person name="Zhang R."/>
            <person name="Pan Y."/>
            <person name="Wang J."/>
            <person name="Ma R."/>
            <person name="Yu S."/>
        </authorList>
    </citation>
    <scope>NUCLEOTIDE SEQUENCE</scope>
    <source>
        <strain evidence="3">LA-IB0</strain>
        <tissue evidence="3">Leaf</tissue>
    </source>
</reference>
<dbReference type="AlphaFoldDB" id="A0AAV6WXB6"/>
<feature type="domain" description="HAT C-terminal dimerisation" evidence="2">
    <location>
        <begin position="494"/>
        <end position="564"/>
    </location>
</feature>
<dbReference type="SUPFAM" id="SSF53098">
    <property type="entry name" value="Ribonuclease H-like"/>
    <property type="match status" value="1"/>
</dbReference>
<evidence type="ECO:0000259" key="1">
    <source>
        <dbReference type="Pfam" id="PF04937"/>
    </source>
</evidence>
<dbReference type="PANTHER" id="PTHR32166">
    <property type="entry name" value="OSJNBA0013A04.12 PROTEIN"/>
    <property type="match status" value="1"/>
</dbReference>
<dbReference type="InterPro" id="IPR012337">
    <property type="entry name" value="RNaseH-like_sf"/>
</dbReference>
<name>A0AAV6WXB6_9LAMI</name>
<dbReference type="EMBL" id="WHWC01000010">
    <property type="protein sequence ID" value="KAG8374724.1"/>
    <property type="molecule type" value="Genomic_DNA"/>
</dbReference>
<proteinExistence type="predicted"/>
<dbReference type="Pfam" id="PF04937">
    <property type="entry name" value="DUF659"/>
    <property type="match status" value="1"/>
</dbReference>
<dbReference type="Proteomes" id="UP000826271">
    <property type="component" value="Unassembled WGS sequence"/>
</dbReference>
<dbReference type="InterPro" id="IPR007021">
    <property type="entry name" value="DUF659"/>
</dbReference>
<sequence>MASNELIDIHNHGVVVDPLKQKVKCNYCDKVVSSGFYRLKYHLGGIKGDVSPCSEVPVHVKEVFRIELAEKKRKRLVEIEESKPAKLRSQLKRKSVIHIDKAYGNDANAHIDRLEGQITDHIPSFEELKGWISKDKLITMQKYVEEIKISWETTGCSILLDTWTDSQDRKLINILVNCPKGAIYLKSYDISTLMRDVDAMQLFIEEVIQDVGIKNVVQIITNSMSIFMEVVGQQIMAKHKHIFWTIGVSTCIELMLKKFKTMNRIRKVLGKAESIAKFIHNHATTLKDLGVSDFIHNPINPSKVRSIVSYLTLENTLSKKDILECFFASDDWKTSNLSNSPEGERVAALVRSSSFWNRATVAMKASSPLLHELHLLKGNNKPQTGYIYEKIDQLKETIEEKLERNVSHYMPFWEAIDEIWNNYFHSSLFSAGYYLNPILFYSNNFKCDLEVVEGLSACIVRMGGEDYGIRASIRDQAVKYLMAKRSSSKHAMNQPPNSSPVLWWWEYAAEYPELSRIAIRILSQTCDGASKFNLNRNLAEMLTSEKRQTEQQMLTDYAFIHYNMQLRNFDSDIGP</sequence>
<dbReference type="PANTHER" id="PTHR32166:SF63">
    <property type="entry name" value="HAT TRANSPOSON SUPERFAMILY PROTEIN"/>
    <property type="match status" value="1"/>
</dbReference>
<comment type="caution">
    <text evidence="3">The sequence shown here is derived from an EMBL/GenBank/DDBJ whole genome shotgun (WGS) entry which is preliminary data.</text>
</comment>
<gene>
    <name evidence="3" type="ORF">BUALT_Bualt10G0025700</name>
</gene>
<dbReference type="Pfam" id="PF05699">
    <property type="entry name" value="Dimer_Tnp_hAT"/>
    <property type="match status" value="1"/>
</dbReference>
<dbReference type="GO" id="GO:0046983">
    <property type="term" value="F:protein dimerization activity"/>
    <property type="evidence" value="ECO:0007669"/>
    <property type="project" value="InterPro"/>
</dbReference>
<organism evidence="3 4">
    <name type="scientific">Buddleja alternifolia</name>
    <dbReference type="NCBI Taxonomy" id="168488"/>
    <lineage>
        <taxon>Eukaryota</taxon>
        <taxon>Viridiplantae</taxon>
        <taxon>Streptophyta</taxon>
        <taxon>Embryophyta</taxon>
        <taxon>Tracheophyta</taxon>
        <taxon>Spermatophyta</taxon>
        <taxon>Magnoliopsida</taxon>
        <taxon>eudicotyledons</taxon>
        <taxon>Gunneridae</taxon>
        <taxon>Pentapetalae</taxon>
        <taxon>asterids</taxon>
        <taxon>lamiids</taxon>
        <taxon>Lamiales</taxon>
        <taxon>Scrophulariaceae</taxon>
        <taxon>Buddlejeae</taxon>
        <taxon>Buddleja</taxon>
    </lineage>
</organism>